<dbReference type="EMBL" id="JAAOCA010000004">
    <property type="protein sequence ID" value="MBD1597947.1"/>
    <property type="molecule type" value="Genomic_DNA"/>
</dbReference>
<feature type="domain" description="Glycosyl hydrolase-like 10" evidence="1">
    <location>
        <begin position="87"/>
        <end position="207"/>
    </location>
</feature>
<dbReference type="InterPro" id="IPR017853">
    <property type="entry name" value="GH"/>
</dbReference>
<dbReference type="Pfam" id="PF02638">
    <property type="entry name" value="GHL10"/>
    <property type="match status" value="1"/>
</dbReference>
<gene>
    <name evidence="2" type="ORF">HAQ05_04345</name>
</gene>
<dbReference type="RefSeq" id="WP_190417769.1">
    <property type="nucleotide sequence ID" value="NZ_JAAOCA010000004.1"/>
</dbReference>
<evidence type="ECO:0000313" key="2">
    <source>
        <dbReference type="EMBL" id="MBD1597947.1"/>
    </source>
</evidence>
<name>A0ABR7YXL5_9PSED</name>
<dbReference type="Proteomes" id="UP000805841">
    <property type="component" value="Unassembled WGS sequence"/>
</dbReference>
<sequence length="516" mass="57232">MNQPRIILCNDGATLALPSASAELDAEAFVAATLGPLRGTAINTLYWQLGADPFHGSPSHRLSDWYTHATKIGPVWGADATRFQTATEWRLAATVRNLREAGTDAVALVVEHGHRAGLEVFVSLRINDGSDCRIPEGQEDAYLSSTRKSHPHWLLHGEGVPHPSLSQRQQQQSRFALNFSKSEVRDYTLALVAEAIDQYDLDGFDLDFCRQPSLFLPDDVVQGTGLIHEMLTLIRKRLDEKGARVGRRLALSVRVPADLEANRACGLDVARWIEARLVDIVVVADPKGWNYRLPLEAFLELTQGSDIQIVAQNLCGMREERPRSATVLFGEGSRYSTEQYRAVAANHWLAGAHGQFIWNQHLLPYIDDARFDAQAWRDIGDAATLAGLDKHYVVGAAGRGGPLPLELDQAGNAISLDFELADDFPMDGGPAVLLRILIEQLTDVDELRLSCNGIELDRGAAIARVNYNDYWLDFDLYAIARQGRNRLVIELLRRNPYVVAPLILRRVETLVSYGGM</sequence>
<accession>A0ABR7YXL5</accession>
<evidence type="ECO:0000259" key="1">
    <source>
        <dbReference type="Pfam" id="PF02638"/>
    </source>
</evidence>
<dbReference type="SUPFAM" id="SSF51445">
    <property type="entry name" value="(Trans)glycosidases"/>
    <property type="match status" value="1"/>
</dbReference>
<keyword evidence="3" id="KW-1185">Reference proteome</keyword>
<dbReference type="Gene3D" id="3.20.20.70">
    <property type="entry name" value="Aldolase class I"/>
    <property type="match status" value="1"/>
</dbReference>
<reference evidence="2 3" key="1">
    <citation type="journal article" date="2020" name="Insects">
        <title>Bacteria Belonging to Pseudomonas typographi sp. nov. from the Bark Beetle Ips typographus Have Genomic Potential to Aid in the Host Ecology.</title>
        <authorList>
            <person name="Peral-Aranega E."/>
            <person name="Saati-Santamaria Z."/>
            <person name="Kolarik M."/>
            <person name="Rivas R."/>
            <person name="Garcia-Fraile P."/>
        </authorList>
    </citation>
    <scope>NUCLEOTIDE SEQUENCE [LARGE SCALE GENOMIC DNA]</scope>
    <source>
        <strain evidence="2 3">CA3A</strain>
    </source>
</reference>
<dbReference type="InterPro" id="IPR003790">
    <property type="entry name" value="GHL10"/>
</dbReference>
<proteinExistence type="predicted"/>
<comment type="caution">
    <text evidence="2">The sequence shown here is derived from an EMBL/GenBank/DDBJ whole genome shotgun (WGS) entry which is preliminary data.</text>
</comment>
<organism evidence="2 3">
    <name type="scientific">Pseudomonas typographi</name>
    <dbReference type="NCBI Taxonomy" id="2715964"/>
    <lineage>
        <taxon>Bacteria</taxon>
        <taxon>Pseudomonadati</taxon>
        <taxon>Pseudomonadota</taxon>
        <taxon>Gammaproteobacteria</taxon>
        <taxon>Pseudomonadales</taxon>
        <taxon>Pseudomonadaceae</taxon>
        <taxon>Pseudomonas</taxon>
    </lineage>
</organism>
<dbReference type="InterPro" id="IPR013785">
    <property type="entry name" value="Aldolase_TIM"/>
</dbReference>
<evidence type="ECO:0000313" key="3">
    <source>
        <dbReference type="Proteomes" id="UP000805841"/>
    </source>
</evidence>
<protein>
    <submittedName>
        <fullName evidence="2">Family 10 glycosylhydrolase</fullName>
    </submittedName>
</protein>